<feature type="signal peptide" evidence="9">
    <location>
        <begin position="1"/>
        <end position="19"/>
    </location>
</feature>
<keyword evidence="4 6" id="KW-1015">Disulfide bond</keyword>
<dbReference type="PROSITE" id="PS01186">
    <property type="entry name" value="EGF_2"/>
    <property type="match status" value="5"/>
</dbReference>
<comment type="caution">
    <text evidence="6">Lacks conserved residue(s) required for the propagation of feature annotation.</text>
</comment>
<keyword evidence="8" id="KW-0812">Transmembrane</keyword>
<dbReference type="InterPro" id="IPR000152">
    <property type="entry name" value="EGF-type_Asp/Asn_hydroxyl_site"/>
</dbReference>
<evidence type="ECO:0000256" key="4">
    <source>
        <dbReference type="ARBA" id="ARBA00023157"/>
    </source>
</evidence>
<dbReference type="SMART" id="SM00179">
    <property type="entry name" value="EGF_CA"/>
    <property type="match status" value="5"/>
</dbReference>
<evidence type="ECO:0000256" key="3">
    <source>
        <dbReference type="ARBA" id="ARBA00022737"/>
    </source>
</evidence>
<accession>A0A9D4JDK0</accession>
<feature type="disulfide bond" evidence="6">
    <location>
        <begin position="439"/>
        <end position="448"/>
    </location>
</feature>
<dbReference type="FunFam" id="2.10.25.10:FF:000031">
    <property type="entry name" value="neurogenic locus notch homolog protein 3"/>
    <property type="match status" value="1"/>
</dbReference>
<dbReference type="Gene3D" id="2.10.25.10">
    <property type="entry name" value="Laminin"/>
    <property type="match status" value="5"/>
</dbReference>
<reference evidence="11" key="2">
    <citation type="submission" date="2020-11" db="EMBL/GenBank/DDBJ databases">
        <authorList>
            <person name="McCartney M.A."/>
            <person name="Auch B."/>
            <person name="Kono T."/>
            <person name="Mallez S."/>
            <person name="Becker A."/>
            <person name="Gohl D.M."/>
            <person name="Silverstein K.A.T."/>
            <person name="Koren S."/>
            <person name="Bechman K.B."/>
            <person name="Herman A."/>
            <person name="Abrahante J.E."/>
            <person name="Garbe J."/>
        </authorList>
    </citation>
    <scope>NUCLEOTIDE SEQUENCE</scope>
    <source>
        <strain evidence="11">Duluth1</strain>
        <tissue evidence="11">Whole animal</tissue>
    </source>
</reference>
<feature type="disulfide bond" evidence="6">
    <location>
        <begin position="554"/>
        <end position="563"/>
    </location>
</feature>
<feature type="domain" description="EGF-like" evidence="10">
    <location>
        <begin position="451"/>
        <end position="487"/>
    </location>
</feature>
<dbReference type="SMART" id="SM00181">
    <property type="entry name" value="EGF"/>
    <property type="match status" value="5"/>
</dbReference>
<sequence length="723" mass="79409">MKLYLIGFFVFNLMLKIHGDHFRGGTISWIPTGVGNEVRFSAKLGWAAGRFCDSSLKATTTSEASWVCTSGCSSKNIVNGKQSGYVCTGYSSTQNWERTEGEFSYSFPGVGPFVVEFSSGDWISQVAYMGLWTLQTTVNLGQRSDTGAANISPVVISKPVYYVKFGCVGEIKLPTSDADGDSVSCRLSAGNECASICGQIPASAIDQATCTLKINANVLGQYYGVALTIEDRPVKNITIGGIPYTPNNVISSIPMQFVVITTSLPHRLCTDKPVFVDPTPPVTDVQVVLLGDTMVLSFYATSRETSITSFTLIDPPKNVVKSSLMNDPRQDIYYTTVSWRPQWADIGTHTICIEATDLFLISSQHCLTVAVVAIDPCRSAPCQHKGTCIRQGSTDVFTCTCAPGYTGNLCQTNIDECASGPCLNNGTCIDLVNGFICDCDVGYTGVTCPIDIDECALRPCEHAGTCTDHVGWSECLCHPGYLGGVCQIDINECSPRPCQNGGTCLDHVGWAECVCNPGYSREVCQLDQHPCSSAPCLNDGACSFDATIGYTCHCTQGWMGRNCAYRFENDTFYVGNQSDIMSPYMHYSDCDCIVGDRRQERCYKYTRGKHAGYGFLSVLLGILTSFALYLLFKYCLSKPLYWRSLTGKDIRTTTPEYPVPENKVTPTEDPVPESKVEPDRLEAPTIRKHHCWACEVKYSQAPVPMYYRREKRNYTTDCKKEMP</sequence>
<dbReference type="GO" id="GO:0005509">
    <property type="term" value="F:calcium ion binding"/>
    <property type="evidence" value="ECO:0007669"/>
    <property type="project" value="InterPro"/>
</dbReference>
<dbReference type="FunFam" id="2.10.25.10:FF:000122">
    <property type="entry name" value="Protein crumbs homolog 2"/>
    <property type="match status" value="2"/>
</dbReference>
<feature type="domain" description="EGF-like" evidence="10">
    <location>
        <begin position="373"/>
        <end position="411"/>
    </location>
</feature>
<gene>
    <name evidence="11" type="ORF">DPMN_136207</name>
</gene>
<evidence type="ECO:0000313" key="12">
    <source>
        <dbReference type="Proteomes" id="UP000828390"/>
    </source>
</evidence>
<keyword evidence="2 9" id="KW-0732">Signal</keyword>
<organism evidence="11 12">
    <name type="scientific">Dreissena polymorpha</name>
    <name type="common">Zebra mussel</name>
    <name type="synonym">Mytilus polymorpha</name>
    <dbReference type="NCBI Taxonomy" id="45954"/>
    <lineage>
        <taxon>Eukaryota</taxon>
        <taxon>Metazoa</taxon>
        <taxon>Spiralia</taxon>
        <taxon>Lophotrochozoa</taxon>
        <taxon>Mollusca</taxon>
        <taxon>Bivalvia</taxon>
        <taxon>Autobranchia</taxon>
        <taxon>Heteroconchia</taxon>
        <taxon>Euheterodonta</taxon>
        <taxon>Imparidentia</taxon>
        <taxon>Neoheterodontei</taxon>
        <taxon>Myida</taxon>
        <taxon>Dreissenoidea</taxon>
        <taxon>Dreissenidae</taxon>
        <taxon>Dreissena</taxon>
    </lineage>
</organism>
<keyword evidence="12" id="KW-1185">Reference proteome</keyword>
<feature type="disulfide bond" evidence="6">
    <location>
        <begin position="477"/>
        <end position="486"/>
    </location>
</feature>
<evidence type="ECO:0000256" key="1">
    <source>
        <dbReference type="ARBA" id="ARBA00022536"/>
    </source>
</evidence>
<feature type="disulfide bond" evidence="6">
    <location>
        <begin position="401"/>
        <end position="410"/>
    </location>
</feature>
<feature type="domain" description="EGF-like" evidence="10">
    <location>
        <begin position="527"/>
        <end position="564"/>
    </location>
</feature>
<dbReference type="GO" id="GO:0005112">
    <property type="term" value="F:Notch binding"/>
    <property type="evidence" value="ECO:0007669"/>
    <property type="project" value="TreeGrafter"/>
</dbReference>
<feature type="disulfide bond" evidence="6">
    <location>
        <begin position="382"/>
        <end position="399"/>
    </location>
</feature>
<feature type="domain" description="EGF-like" evidence="10">
    <location>
        <begin position="489"/>
        <end position="525"/>
    </location>
</feature>
<reference evidence="11" key="1">
    <citation type="journal article" date="2019" name="bioRxiv">
        <title>The Genome of the Zebra Mussel, Dreissena polymorpha: A Resource for Invasive Species Research.</title>
        <authorList>
            <person name="McCartney M.A."/>
            <person name="Auch B."/>
            <person name="Kono T."/>
            <person name="Mallez S."/>
            <person name="Zhang Y."/>
            <person name="Obille A."/>
            <person name="Becker A."/>
            <person name="Abrahante J.E."/>
            <person name="Garbe J."/>
            <person name="Badalamenti J.P."/>
            <person name="Herman A."/>
            <person name="Mangelson H."/>
            <person name="Liachko I."/>
            <person name="Sullivan S."/>
            <person name="Sone E.D."/>
            <person name="Koren S."/>
            <person name="Silverstein K.A.T."/>
            <person name="Beckman K.B."/>
            <person name="Gohl D.M."/>
        </authorList>
    </citation>
    <scope>NUCLEOTIDE SEQUENCE</scope>
    <source>
        <strain evidence="11">Duluth1</strain>
        <tissue evidence="11">Whole animal</tissue>
    </source>
</reference>
<feature type="domain" description="EGF-like" evidence="10">
    <location>
        <begin position="413"/>
        <end position="449"/>
    </location>
</feature>
<evidence type="ECO:0000256" key="6">
    <source>
        <dbReference type="PROSITE-ProRule" id="PRU00076"/>
    </source>
</evidence>
<dbReference type="FunFam" id="2.10.25.10:FF:000472">
    <property type="entry name" value="Uncharacterized protein, isoform A"/>
    <property type="match status" value="1"/>
</dbReference>
<dbReference type="Proteomes" id="UP000828390">
    <property type="component" value="Unassembled WGS sequence"/>
</dbReference>
<keyword evidence="3" id="KW-0677">Repeat</keyword>
<dbReference type="PANTHER" id="PTHR12916:SF13">
    <property type="entry name" value="SUSHI, VON WILLEBRAND FACTOR TYPE A, EGF AND PENTRAXIN DOMAIN-CONTAINING PROTEIN 1-LIKE"/>
    <property type="match status" value="1"/>
</dbReference>
<dbReference type="CDD" id="cd00054">
    <property type="entry name" value="EGF_CA"/>
    <property type="match status" value="4"/>
</dbReference>
<keyword evidence="5" id="KW-0325">Glycoprotein</keyword>
<evidence type="ECO:0000313" key="11">
    <source>
        <dbReference type="EMBL" id="KAH3807860.1"/>
    </source>
</evidence>
<dbReference type="Pfam" id="PF12661">
    <property type="entry name" value="hEGF"/>
    <property type="match status" value="2"/>
</dbReference>
<feature type="region of interest" description="Disordered" evidence="7">
    <location>
        <begin position="653"/>
        <end position="677"/>
    </location>
</feature>
<dbReference type="InterPro" id="IPR000742">
    <property type="entry name" value="EGF"/>
</dbReference>
<dbReference type="PROSITE" id="PS50026">
    <property type="entry name" value="EGF_3"/>
    <property type="match status" value="5"/>
</dbReference>
<dbReference type="PROSITE" id="PS01187">
    <property type="entry name" value="EGF_CA"/>
    <property type="match status" value="1"/>
</dbReference>
<feature type="disulfide bond" evidence="6">
    <location>
        <begin position="515"/>
        <end position="524"/>
    </location>
</feature>
<dbReference type="InterPro" id="IPR013032">
    <property type="entry name" value="EGF-like_CS"/>
</dbReference>
<feature type="transmembrane region" description="Helical" evidence="8">
    <location>
        <begin position="611"/>
        <end position="632"/>
    </location>
</feature>
<dbReference type="InterPro" id="IPR001881">
    <property type="entry name" value="EGF-like_Ca-bd_dom"/>
</dbReference>
<dbReference type="InterPro" id="IPR018097">
    <property type="entry name" value="EGF_Ca-bd_CS"/>
</dbReference>
<dbReference type="Pfam" id="PF00008">
    <property type="entry name" value="EGF"/>
    <property type="match status" value="3"/>
</dbReference>
<evidence type="ECO:0000256" key="7">
    <source>
        <dbReference type="SAM" id="MobiDB-lite"/>
    </source>
</evidence>
<protein>
    <recommendedName>
        <fullName evidence="10">EGF-like domain-containing protein</fullName>
    </recommendedName>
</protein>
<keyword evidence="8" id="KW-0472">Membrane</keyword>
<dbReference type="PANTHER" id="PTHR12916">
    <property type="entry name" value="CYTOCHROME C OXIDASE POLYPEPTIDE VIC-2"/>
    <property type="match status" value="1"/>
</dbReference>
<evidence type="ECO:0000256" key="8">
    <source>
        <dbReference type="SAM" id="Phobius"/>
    </source>
</evidence>
<evidence type="ECO:0000256" key="2">
    <source>
        <dbReference type="ARBA" id="ARBA00022729"/>
    </source>
</evidence>
<dbReference type="EMBL" id="JAIWYP010000006">
    <property type="protein sequence ID" value="KAH3807860.1"/>
    <property type="molecule type" value="Genomic_DNA"/>
</dbReference>
<comment type="caution">
    <text evidence="11">The sequence shown here is derived from an EMBL/GenBank/DDBJ whole genome shotgun (WGS) entry which is preliminary data.</text>
</comment>
<evidence type="ECO:0000256" key="5">
    <source>
        <dbReference type="ARBA" id="ARBA00023180"/>
    </source>
</evidence>
<evidence type="ECO:0000259" key="10">
    <source>
        <dbReference type="PROSITE" id="PS50026"/>
    </source>
</evidence>
<keyword evidence="8" id="KW-1133">Transmembrane helix</keyword>
<evidence type="ECO:0000256" key="9">
    <source>
        <dbReference type="SAM" id="SignalP"/>
    </source>
</evidence>
<dbReference type="PROSITE" id="PS00022">
    <property type="entry name" value="EGF_1"/>
    <property type="match status" value="4"/>
</dbReference>
<dbReference type="AlphaFoldDB" id="A0A9D4JDK0"/>
<keyword evidence="1 6" id="KW-0245">EGF-like domain</keyword>
<dbReference type="GO" id="GO:0007219">
    <property type="term" value="P:Notch signaling pathway"/>
    <property type="evidence" value="ECO:0007669"/>
    <property type="project" value="TreeGrafter"/>
</dbReference>
<dbReference type="PROSITE" id="PS00010">
    <property type="entry name" value="ASX_HYDROXYL"/>
    <property type="match status" value="1"/>
</dbReference>
<dbReference type="SUPFAM" id="SSF57196">
    <property type="entry name" value="EGF/Laminin"/>
    <property type="match status" value="5"/>
</dbReference>
<feature type="chain" id="PRO_5039192919" description="EGF-like domain-containing protein" evidence="9">
    <location>
        <begin position="20"/>
        <end position="723"/>
    </location>
</feature>
<proteinExistence type="predicted"/>
<name>A0A9D4JDK0_DREPO</name>